<feature type="compositionally biased region" description="Basic and acidic residues" evidence="1">
    <location>
        <begin position="333"/>
        <end position="343"/>
    </location>
</feature>
<gene>
    <name evidence="3" type="ORF">TR143576</name>
</gene>
<keyword evidence="2" id="KW-0472">Membrane</keyword>
<evidence type="ECO:0000256" key="2">
    <source>
        <dbReference type="SAM" id="Phobius"/>
    </source>
</evidence>
<name>A0A0X3PJ37_SCHSO</name>
<reference evidence="3" key="1">
    <citation type="submission" date="2016-01" db="EMBL/GenBank/DDBJ databases">
        <title>Reference transcriptome for the parasite Schistocephalus solidus: insights into the molecular evolution of parasitism.</title>
        <authorList>
            <person name="Hebert F.O."/>
            <person name="Grambauer S."/>
            <person name="Barber I."/>
            <person name="Landry C.R."/>
            <person name="Aubin-Horth N."/>
        </authorList>
    </citation>
    <scope>NUCLEOTIDE SEQUENCE</scope>
</reference>
<feature type="compositionally biased region" description="Polar residues" evidence="1">
    <location>
        <begin position="349"/>
        <end position="358"/>
    </location>
</feature>
<protein>
    <submittedName>
        <fullName evidence="3">Uncharacterized protein</fullName>
    </submittedName>
</protein>
<evidence type="ECO:0000256" key="1">
    <source>
        <dbReference type="SAM" id="MobiDB-lite"/>
    </source>
</evidence>
<feature type="transmembrane region" description="Helical" evidence="2">
    <location>
        <begin position="396"/>
        <end position="419"/>
    </location>
</feature>
<feature type="region of interest" description="Disordered" evidence="1">
    <location>
        <begin position="333"/>
        <end position="358"/>
    </location>
</feature>
<organism evidence="3">
    <name type="scientific">Schistocephalus solidus</name>
    <name type="common">Tapeworm</name>
    <dbReference type="NCBI Taxonomy" id="70667"/>
    <lineage>
        <taxon>Eukaryota</taxon>
        <taxon>Metazoa</taxon>
        <taxon>Spiralia</taxon>
        <taxon>Lophotrochozoa</taxon>
        <taxon>Platyhelminthes</taxon>
        <taxon>Cestoda</taxon>
        <taxon>Eucestoda</taxon>
        <taxon>Diphyllobothriidea</taxon>
        <taxon>Diphyllobothriidae</taxon>
        <taxon>Schistocephalus</taxon>
    </lineage>
</organism>
<feature type="compositionally biased region" description="Basic and acidic residues" evidence="1">
    <location>
        <begin position="171"/>
        <end position="181"/>
    </location>
</feature>
<dbReference type="EMBL" id="GEEE01015959">
    <property type="protein sequence ID" value="JAP47266.1"/>
    <property type="molecule type" value="Transcribed_RNA"/>
</dbReference>
<feature type="compositionally biased region" description="Basic and acidic residues" evidence="1">
    <location>
        <begin position="189"/>
        <end position="202"/>
    </location>
</feature>
<feature type="compositionally biased region" description="Low complexity" evidence="1">
    <location>
        <begin position="137"/>
        <end position="161"/>
    </location>
</feature>
<dbReference type="EMBL" id="GEEE01014558">
    <property type="protein sequence ID" value="JAP48667.1"/>
    <property type="molecule type" value="Transcribed_RNA"/>
</dbReference>
<sequence>MTHTYQLMNQHVEQVEDVEPAVSHGSVHFLRPTLKFTREERYDVPLTHQTLTVSTLPQTQNGVEITATPPPSFSSFRISGLERDSKAQLVRRNMEYYETAEYRYTGPQTGSAFTTAVRENVRAGKLTARTQEEDADTQSTTSSQSSRRSRRSSALAPPSSDRVLRPRPNRQKVDYLAREQRNTNYSRVDLGEEHSSARHRESGEIADQTLAAGTAPATPIVRAATTVAPTVDGDRYSTRRKTSAAAEESTTVYRGRRLSTTTTAHEHRLDAGDRPQQPAYVSASSTWGQRLQTLWRPTTGDEGAVYSRRDETSGSASSQRNWVVSNMFGLGDPSRKGVERSSVEEPVPMTSTMTTAHSTVRSPTAFHTEGHLTGDNEDRIRSGGNIHWFTTGISSFILNIFAVVFVIAYCLWQCVVSACRTLNKLKNRFVSSCLAIVHLFRPTSAAASSVSSARLSSSRFA</sequence>
<dbReference type="AlphaFoldDB" id="A0A0X3PJ37"/>
<keyword evidence="2" id="KW-0812">Transmembrane</keyword>
<feature type="non-terminal residue" evidence="3">
    <location>
        <position position="461"/>
    </location>
</feature>
<keyword evidence="2" id="KW-1133">Transmembrane helix</keyword>
<evidence type="ECO:0000313" key="3">
    <source>
        <dbReference type="EMBL" id="JAP47266.1"/>
    </source>
</evidence>
<feature type="region of interest" description="Disordered" evidence="1">
    <location>
        <begin position="126"/>
        <end position="202"/>
    </location>
</feature>
<accession>A0A0X3PJ37</accession>
<proteinExistence type="predicted"/>